<feature type="compositionally biased region" description="Low complexity" evidence="1">
    <location>
        <begin position="173"/>
        <end position="183"/>
    </location>
</feature>
<protein>
    <submittedName>
        <fullName evidence="2">Protein CBG06896</fullName>
    </submittedName>
</protein>
<evidence type="ECO:0000256" key="1">
    <source>
        <dbReference type="SAM" id="MobiDB-lite"/>
    </source>
</evidence>
<dbReference type="CTD" id="8584472"/>
<feature type="compositionally biased region" description="Basic and acidic residues" evidence="1">
    <location>
        <begin position="1"/>
        <end position="18"/>
    </location>
</feature>
<accession>A8X3B1</accession>
<dbReference type="Proteomes" id="UP000008549">
    <property type="component" value="Unassembled WGS sequence"/>
</dbReference>
<proteinExistence type="predicted"/>
<sequence length="208" mass="23144">MCAKKGSNEKTTRSEKQVHVLQLKPDSITATKKSVKQQAKSSKKAVMPKLEKKNPPTVVVVANPDGHKSIEEAVAEGLILDPAPFKIEGNLDARPPKHPKFGDELQRIIENPHSSSSETSVSSCSDECNERKRVVVHPSQCKVFETTNLRSREENGVKRRREREGWRERKEASAPSSSPFFSPLSCMHSAVSQSASIHTYHHNQPTSQ</sequence>
<feature type="region of interest" description="Disordered" evidence="1">
    <location>
        <begin position="147"/>
        <end position="184"/>
    </location>
</feature>
<dbReference type="InParanoid" id="A8X3B1"/>
<dbReference type="AlphaFoldDB" id="A8X3B1"/>
<dbReference type="KEGG" id="cbr:CBG_06896"/>
<feature type="compositionally biased region" description="Low complexity" evidence="1">
    <location>
        <begin position="29"/>
        <end position="40"/>
    </location>
</feature>
<evidence type="ECO:0000313" key="4">
    <source>
        <dbReference type="WormBase" id="CBG06896"/>
    </source>
</evidence>
<dbReference type="eggNOG" id="ENOG502TJS5">
    <property type="taxonomic scope" value="Eukaryota"/>
</dbReference>
<dbReference type="EMBL" id="HE601347">
    <property type="protein sequence ID" value="CAP27121.2"/>
    <property type="molecule type" value="Genomic_DNA"/>
</dbReference>
<evidence type="ECO:0000313" key="3">
    <source>
        <dbReference type="Proteomes" id="UP000008549"/>
    </source>
</evidence>
<gene>
    <name evidence="2 4" type="ORF">CBG06896</name>
    <name evidence="2" type="ORF">CBG_06896</name>
</gene>
<dbReference type="WormBase" id="CBG06896">
    <property type="protein sequence ID" value="CBP15790"/>
    <property type="gene ID" value="WBGene00029088"/>
</dbReference>
<dbReference type="OMA" id="VVHPSQC"/>
<reference evidence="2 3" key="2">
    <citation type="journal article" date="2011" name="PLoS Genet.">
        <title>Caenorhabditis briggsae recombinant inbred line genotypes reveal inter-strain incompatibility and the evolution of recombination.</title>
        <authorList>
            <person name="Ross J.A."/>
            <person name="Koboldt D.C."/>
            <person name="Staisch J.E."/>
            <person name="Chamberlin H.M."/>
            <person name="Gupta B.P."/>
            <person name="Miller R.D."/>
            <person name="Baird S.E."/>
            <person name="Haag E.S."/>
        </authorList>
    </citation>
    <scope>NUCLEOTIDE SEQUENCE [LARGE SCALE GENOMIC DNA]</scope>
    <source>
        <strain evidence="2 3">AF16</strain>
    </source>
</reference>
<dbReference type="HOGENOM" id="CLU_1321939_0_0_1"/>
<name>A8X3B1_CAEBR</name>
<dbReference type="GeneID" id="8584472"/>
<feature type="region of interest" description="Disordered" evidence="1">
    <location>
        <begin position="1"/>
        <end position="59"/>
    </location>
</feature>
<keyword evidence="3" id="KW-1185">Reference proteome</keyword>
<reference evidence="2 3" key="1">
    <citation type="journal article" date="2003" name="PLoS Biol.">
        <title>The genome sequence of Caenorhabditis briggsae: a platform for comparative genomics.</title>
        <authorList>
            <person name="Stein L.D."/>
            <person name="Bao Z."/>
            <person name="Blasiar D."/>
            <person name="Blumenthal T."/>
            <person name="Brent M.R."/>
            <person name="Chen N."/>
            <person name="Chinwalla A."/>
            <person name="Clarke L."/>
            <person name="Clee C."/>
            <person name="Coghlan A."/>
            <person name="Coulson A."/>
            <person name="D'Eustachio P."/>
            <person name="Fitch D.H."/>
            <person name="Fulton L.A."/>
            <person name="Fulton R.E."/>
            <person name="Griffiths-Jones S."/>
            <person name="Harris T.W."/>
            <person name="Hillier L.W."/>
            <person name="Kamath R."/>
            <person name="Kuwabara P.E."/>
            <person name="Mardis E.R."/>
            <person name="Marra M.A."/>
            <person name="Miner T.L."/>
            <person name="Minx P."/>
            <person name="Mullikin J.C."/>
            <person name="Plumb R.W."/>
            <person name="Rogers J."/>
            <person name="Schein J.E."/>
            <person name="Sohrmann M."/>
            <person name="Spieth J."/>
            <person name="Stajich J.E."/>
            <person name="Wei C."/>
            <person name="Willey D."/>
            <person name="Wilson R.K."/>
            <person name="Durbin R."/>
            <person name="Waterston R.H."/>
        </authorList>
    </citation>
    <scope>NUCLEOTIDE SEQUENCE [LARGE SCALE GENOMIC DNA]</scope>
    <source>
        <strain evidence="2 3">AF16</strain>
    </source>
</reference>
<organism evidence="2 3">
    <name type="scientific">Caenorhabditis briggsae</name>
    <dbReference type="NCBI Taxonomy" id="6238"/>
    <lineage>
        <taxon>Eukaryota</taxon>
        <taxon>Metazoa</taxon>
        <taxon>Ecdysozoa</taxon>
        <taxon>Nematoda</taxon>
        <taxon>Chromadorea</taxon>
        <taxon>Rhabditida</taxon>
        <taxon>Rhabditina</taxon>
        <taxon>Rhabditomorpha</taxon>
        <taxon>Rhabditoidea</taxon>
        <taxon>Rhabditidae</taxon>
        <taxon>Peloderinae</taxon>
        <taxon>Caenorhabditis</taxon>
    </lineage>
</organism>
<feature type="compositionally biased region" description="Basic and acidic residues" evidence="1">
    <location>
        <begin position="150"/>
        <end position="172"/>
    </location>
</feature>
<evidence type="ECO:0000313" key="2">
    <source>
        <dbReference type="EMBL" id="CAP27121.2"/>
    </source>
</evidence>
<dbReference type="RefSeq" id="XP_002642478.2">
    <property type="nucleotide sequence ID" value="XM_002642432.2"/>
</dbReference>